<evidence type="ECO:0000256" key="5">
    <source>
        <dbReference type="SAM" id="Phobius"/>
    </source>
</evidence>
<dbReference type="RefSeq" id="WP_162815785.1">
    <property type="nucleotide sequence ID" value="NZ_BJYU01000086.1"/>
</dbReference>
<dbReference type="EMBL" id="BJYU01000086">
    <property type="protein sequence ID" value="GEO17035.1"/>
    <property type="molecule type" value="Genomic_DNA"/>
</dbReference>
<comment type="subcellular location">
    <subcellularLocation>
        <location evidence="1">Membrane</location>
        <topology evidence="1">Multi-pass membrane protein</topology>
    </subcellularLocation>
</comment>
<dbReference type="InterPro" id="IPR010432">
    <property type="entry name" value="RDD"/>
</dbReference>
<comment type="caution">
    <text evidence="7">The sequence shown here is derived from an EMBL/GenBank/DDBJ whole genome shotgun (WGS) entry which is preliminary data.</text>
</comment>
<evidence type="ECO:0000313" key="7">
    <source>
        <dbReference type="EMBL" id="GEO17035.1"/>
    </source>
</evidence>
<dbReference type="AlphaFoldDB" id="A0A512BYJ8"/>
<feature type="domain" description="RDD" evidence="6">
    <location>
        <begin position="26"/>
        <end position="153"/>
    </location>
</feature>
<evidence type="ECO:0000256" key="4">
    <source>
        <dbReference type="ARBA" id="ARBA00023136"/>
    </source>
</evidence>
<accession>A0A512BYJ8</accession>
<dbReference type="Proteomes" id="UP000321085">
    <property type="component" value="Unassembled WGS sequence"/>
</dbReference>
<keyword evidence="4 5" id="KW-0472">Membrane</keyword>
<name>A0A512BYJ8_9HYPH</name>
<evidence type="ECO:0000313" key="8">
    <source>
        <dbReference type="Proteomes" id="UP000321085"/>
    </source>
</evidence>
<organism evidence="7 8">
    <name type="scientific">Microvirga aerophila</name>
    <dbReference type="NCBI Taxonomy" id="670291"/>
    <lineage>
        <taxon>Bacteria</taxon>
        <taxon>Pseudomonadati</taxon>
        <taxon>Pseudomonadota</taxon>
        <taxon>Alphaproteobacteria</taxon>
        <taxon>Hyphomicrobiales</taxon>
        <taxon>Methylobacteriaceae</taxon>
        <taxon>Microvirga</taxon>
    </lineage>
</organism>
<evidence type="ECO:0000256" key="3">
    <source>
        <dbReference type="ARBA" id="ARBA00022989"/>
    </source>
</evidence>
<evidence type="ECO:0000259" key="6">
    <source>
        <dbReference type="Pfam" id="PF06271"/>
    </source>
</evidence>
<reference evidence="7 8" key="1">
    <citation type="submission" date="2019-07" db="EMBL/GenBank/DDBJ databases">
        <title>Whole genome shotgun sequence of Microvirga aerophila NBRC 106136.</title>
        <authorList>
            <person name="Hosoyama A."/>
            <person name="Uohara A."/>
            <person name="Ohji S."/>
            <person name="Ichikawa N."/>
        </authorList>
    </citation>
    <scope>NUCLEOTIDE SEQUENCE [LARGE SCALE GENOMIC DNA]</scope>
    <source>
        <strain evidence="7 8">NBRC 106136</strain>
    </source>
</reference>
<sequence length="160" mass="17800">MANRPVMPQINYNSRAVDERLTEGVISRRLWAYLIDLFVIAIWVTLISIAIFFLGLLTLGLGWGLFFLLPLTALTFIIYNAVTIGGSAQATVGMRMMGLRVVDPHNGGPVSPLAAAVHALFFYVAISTFVLWACDVFMGFVRDDRRFLRDLLTGMMVVRA</sequence>
<evidence type="ECO:0000256" key="1">
    <source>
        <dbReference type="ARBA" id="ARBA00004141"/>
    </source>
</evidence>
<gene>
    <name evidence="7" type="ORF">MAE02_47310</name>
</gene>
<dbReference type="GO" id="GO:0016020">
    <property type="term" value="C:membrane"/>
    <property type="evidence" value="ECO:0007669"/>
    <property type="project" value="UniProtKB-SubCell"/>
</dbReference>
<feature type="transmembrane region" description="Helical" evidence="5">
    <location>
        <begin position="120"/>
        <end position="141"/>
    </location>
</feature>
<keyword evidence="2 5" id="KW-0812">Transmembrane</keyword>
<proteinExistence type="predicted"/>
<feature type="transmembrane region" description="Helical" evidence="5">
    <location>
        <begin position="61"/>
        <end position="82"/>
    </location>
</feature>
<protein>
    <recommendedName>
        <fullName evidence="6">RDD domain-containing protein</fullName>
    </recommendedName>
</protein>
<keyword evidence="8" id="KW-1185">Reference proteome</keyword>
<evidence type="ECO:0000256" key="2">
    <source>
        <dbReference type="ARBA" id="ARBA00022692"/>
    </source>
</evidence>
<keyword evidence="3 5" id="KW-1133">Transmembrane helix</keyword>
<feature type="transmembrane region" description="Helical" evidence="5">
    <location>
        <begin position="30"/>
        <end position="54"/>
    </location>
</feature>
<dbReference type="Pfam" id="PF06271">
    <property type="entry name" value="RDD"/>
    <property type="match status" value="1"/>
</dbReference>